<dbReference type="PANTHER" id="PTHR15705">
    <property type="entry name" value="MCG7194, ISOFORM CRA_A"/>
    <property type="match status" value="1"/>
</dbReference>
<comment type="caution">
    <text evidence="5">The sequence shown here is derived from an EMBL/GenBank/DDBJ whole genome shotgun (WGS) entry which is preliminary data.</text>
</comment>
<evidence type="ECO:0000259" key="4">
    <source>
        <dbReference type="Pfam" id="PF14818"/>
    </source>
</evidence>
<evidence type="ECO:0000313" key="5">
    <source>
        <dbReference type="EMBL" id="KAG5847172.1"/>
    </source>
</evidence>
<feature type="region of interest" description="Disordered" evidence="3">
    <location>
        <begin position="242"/>
        <end position="326"/>
    </location>
</feature>
<protein>
    <recommendedName>
        <fullName evidence="4">SOGA 1/2-like coiled-coil domain-containing protein</fullName>
    </recommendedName>
</protein>
<feature type="domain" description="SOGA 1/2-like coiled-coil" evidence="4">
    <location>
        <begin position="4"/>
        <end position="57"/>
    </location>
</feature>
<organism evidence="5 6">
    <name type="scientific">Anguilla anguilla</name>
    <name type="common">European freshwater eel</name>
    <name type="synonym">Muraena anguilla</name>
    <dbReference type="NCBI Taxonomy" id="7936"/>
    <lineage>
        <taxon>Eukaryota</taxon>
        <taxon>Metazoa</taxon>
        <taxon>Chordata</taxon>
        <taxon>Craniata</taxon>
        <taxon>Vertebrata</taxon>
        <taxon>Euteleostomi</taxon>
        <taxon>Actinopterygii</taxon>
        <taxon>Neopterygii</taxon>
        <taxon>Teleostei</taxon>
        <taxon>Anguilliformes</taxon>
        <taxon>Anguillidae</taxon>
        <taxon>Anguilla</taxon>
    </lineage>
</organism>
<gene>
    <name evidence="5" type="ORF">ANANG_G00123200</name>
</gene>
<evidence type="ECO:0000256" key="2">
    <source>
        <dbReference type="SAM" id="Coils"/>
    </source>
</evidence>
<evidence type="ECO:0000256" key="3">
    <source>
        <dbReference type="SAM" id="MobiDB-lite"/>
    </source>
</evidence>
<feature type="compositionally biased region" description="Polar residues" evidence="3">
    <location>
        <begin position="308"/>
        <end position="321"/>
    </location>
</feature>
<feature type="compositionally biased region" description="Polar residues" evidence="3">
    <location>
        <begin position="275"/>
        <end position="289"/>
    </location>
</feature>
<evidence type="ECO:0000256" key="1">
    <source>
        <dbReference type="ARBA" id="ARBA00023054"/>
    </source>
</evidence>
<feature type="region of interest" description="Disordered" evidence="3">
    <location>
        <begin position="585"/>
        <end position="651"/>
    </location>
</feature>
<feature type="region of interest" description="Disordered" evidence="3">
    <location>
        <begin position="428"/>
        <end position="478"/>
    </location>
</feature>
<feature type="compositionally biased region" description="Polar residues" evidence="3">
    <location>
        <begin position="587"/>
        <end position="607"/>
    </location>
</feature>
<dbReference type="EMBL" id="JAFIRN010000006">
    <property type="protein sequence ID" value="KAG5847172.1"/>
    <property type="molecule type" value="Genomic_DNA"/>
</dbReference>
<dbReference type="PANTHER" id="PTHR15705:SF1">
    <property type="entry name" value="RIKEN CDNA 9330159F19 GENE"/>
    <property type="match status" value="1"/>
</dbReference>
<name>A0A9D3MDU7_ANGAN</name>
<keyword evidence="1 2" id="KW-0175">Coiled coil</keyword>
<dbReference type="InterPro" id="IPR027882">
    <property type="entry name" value="SOGA1/2-like_CC"/>
</dbReference>
<keyword evidence="6" id="KW-1185">Reference proteome</keyword>
<proteinExistence type="predicted"/>
<dbReference type="Pfam" id="PF14818">
    <property type="entry name" value="SOGA1-2-like_CC"/>
    <property type="match status" value="1"/>
</dbReference>
<reference evidence="5" key="1">
    <citation type="submission" date="2021-01" db="EMBL/GenBank/DDBJ databases">
        <title>A chromosome-scale assembly of European eel, Anguilla anguilla.</title>
        <authorList>
            <person name="Henkel C."/>
            <person name="Jong-Raadsen S.A."/>
            <person name="Dufour S."/>
            <person name="Weltzien F.-A."/>
            <person name="Palstra A.P."/>
            <person name="Pelster B."/>
            <person name="Spaink H.P."/>
            <person name="Van Den Thillart G.E."/>
            <person name="Jansen H."/>
            <person name="Zahm M."/>
            <person name="Klopp C."/>
            <person name="Cedric C."/>
            <person name="Louis A."/>
            <person name="Berthelot C."/>
            <person name="Parey E."/>
            <person name="Roest Crollius H."/>
            <person name="Montfort J."/>
            <person name="Robinson-Rechavi M."/>
            <person name="Bucao C."/>
            <person name="Bouchez O."/>
            <person name="Gislard M."/>
            <person name="Lluch J."/>
            <person name="Milhes M."/>
            <person name="Lampietro C."/>
            <person name="Lopez Roques C."/>
            <person name="Donnadieu C."/>
            <person name="Braasch I."/>
            <person name="Desvignes T."/>
            <person name="Postlethwait J."/>
            <person name="Bobe J."/>
            <person name="Guiguen Y."/>
            <person name="Dirks R."/>
        </authorList>
    </citation>
    <scope>NUCLEOTIDE SEQUENCE</scope>
    <source>
        <strain evidence="5">Tag_6206</strain>
        <tissue evidence="5">Liver</tissue>
    </source>
</reference>
<evidence type="ECO:0000313" key="6">
    <source>
        <dbReference type="Proteomes" id="UP001044222"/>
    </source>
</evidence>
<sequence>MAAMDLQCRLDHGEGRWGQDEAKLLERFDAERKEWESQLRDMQKNIEELYNEVKARREGNTTGLDSKTQDSFPPDFEKNVQPAPSNHPCNGYFHPPNHHSNGINNPMDHHGNPFNIALPDHHSNGGYDPVGCQSNGYSYHNHHSNGGSHPADHYSNGRRDSAEVELEDILNSCLGPGLKHVPSSCGQTASLRATNGCQGVEHSQPRPACDGDERQKCTGVVNSALKDIARVSEDLCSYQNAIRKKSSDTRSEADSPWFEEVENVKNKQPDWVSQRGDSSWETASRSSNKADGVKPSSGKPEAPPIPPRTTSSYMNSSNSPEPQFPVRESFTNRKCHSPCVLTDRKCTSPSVLRKFEAMLQENEGKTLTDSGVVTNIVPAESKCNTGSFHCRVGNTKSSAFVPVQKWHPEASTLPAEIDCRADCRPADSQKFPRGHFQPMDREPVGKSMPTDFRSSPKGPWRSPAMAKKGVGQGFEGENVSEMGVRPRGVNSYSPVQSVDNNVGSTWESRFQAVNEKPFRPTAPASQAQSPDFWYSCRGEEPNLRGYECSDRFQQGQKLALNGSGQHEDLIELLGMLGIEHQYDTAKTHPQTPCQQESPQENQKSSVSVKKAFSRPARPANRRPPSRWANRVPSAPVTHVTPFPDPPHKQTLSPYSYQIETVIM</sequence>
<dbReference type="AlphaFoldDB" id="A0A9D3MDU7"/>
<accession>A0A9D3MDU7</accession>
<dbReference type="Proteomes" id="UP001044222">
    <property type="component" value="Chromosome 6"/>
</dbReference>
<feature type="coiled-coil region" evidence="2">
    <location>
        <begin position="25"/>
        <end position="59"/>
    </location>
</feature>